<feature type="region of interest" description="Disordered" evidence="1">
    <location>
        <begin position="69"/>
        <end position="101"/>
    </location>
</feature>
<evidence type="ECO:0000313" key="2">
    <source>
        <dbReference type="Proteomes" id="UP000694888"/>
    </source>
</evidence>
<sequence length="143" mass="16879">MAFKKCAFYDECEHREEKPEGEEEGMFGMMGGRSEDEDDKGMDKQGKHFELFMKMKKFVEKLFAEKYGEDKDSEESYGEDSYGKDSGEEEEEDDDEEGGEKSPLMKFLYKLKMHLAEHGEKGFWDEEGDKEEKEKKFVFFAYK</sequence>
<evidence type="ECO:0000256" key="1">
    <source>
        <dbReference type="SAM" id="MobiDB-lite"/>
    </source>
</evidence>
<feature type="compositionally biased region" description="Acidic residues" evidence="1">
    <location>
        <begin position="87"/>
        <end position="98"/>
    </location>
</feature>
<feature type="compositionally biased region" description="Basic and acidic residues" evidence="1">
    <location>
        <begin position="7"/>
        <end position="18"/>
    </location>
</feature>
<accession>A0ABM0KBK6</accession>
<keyword evidence="2" id="KW-1185">Reference proteome</keyword>
<reference evidence="3" key="1">
    <citation type="submission" date="2025-08" db="UniProtKB">
        <authorList>
            <consortium name="RefSeq"/>
        </authorList>
    </citation>
    <scope>IDENTIFICATION</scope>
</reference>
<gene>
    <name evidence="3" type="primary">LOC101853680</name>
</gene>
<dbReference type="RefSeq" id="XP_005113622.1">
    <property type="nucleotide sequence ID" value="XM_005113565.1"/>
</dbReference>
<dbReference type="Proteomes" id="UP000694888">
    <property type="component" value="Unplaced"/>
</dbReference>
<feature type="non-terminal residue" evidence="3">
    <location>
        <position position="143"/>
    </location>
</feature>
<dbReference type="GeneID" id="101853680"/>
<name>A0ABM0KBK6_APLCA</name>
<organism evidence="2 3">
    <name type="scientific">Aplysia californica</name>
    <name type="common">California sea hare</name>
    <dbReference type="NCBI Taxonomy" id="6500"/>
    <lineage>
        <taxon>Eukaryota</taxon>
        <taxon>Metazoa</taxon>
        <taxon>Spiralia</taxon>
        <taxon>Lophotrochozoa</taxon>
        <taxon>Mollusca</taxon>
        <taxon>Gastropoda</taxon>
        <taxon>Heterobranchia</taxon>
        <taxon>Euthyneura</taxon>
        <taxon>Tectipleura</taxon>
        <taxon>Aplysiida</taxon>
        <taxon>Aplysioidea</taxon>
        <taxon>Aplysiidae</taxon>
        <taxon>Aplysia</taxon>
    </lineage>
</organism>
<evidence type="ECO:0000313" key="3">
    <source>
        <dbReference type="RefSeq" id="XP_005113622.1"/>
    </source>
</evidence>
<protein>
    <submittedName>
        <fullName evidence="3">Protein bfr2-like</fullName>
    </submittedName>
</protein>
<feature type="region of interest" description="Disordered" evidence="1">
    <location>
        <begin position="1"/>
        <end position="44"/>
    </location>
</feature>
<proteinExistence type="predicted"/>